<evidence type="ECO:0000313" key="8">
    <source>
        <dbReference type="Proteomes" id="UP000033618"/>
    </source>
</evidence>
<feature type="domain" description="HTH lacI-type" evidence="6">
    <location>
        <begin position="2"/>
        <end position="56"/>
    </location>
</feature>
<dbReference type="PROSITE" id="PS50932">
    <property type="entry name" value="HTH_LACI_2"/>
    <property type="match status" value="1"/>
</dbReference>
<dbReference type="Proteomes" id="UP000033618">
    <property type="component" value="Unassembled WGS sequence"/>
</dbReference>
<dbReference type="Pfam" id="PF00532">
    <property type="entry name" value="Peripla_BP_1"/>
    <property type="match status" value="1"/>
</dbReference>
<dbReference type="GO" id="GO:0003700">
    <property type="term" value="F:DNA-binding transcription factor activity"/>
    <property type="evidence" value="ECO:0007669"/>
    <property type="project" value="TreeGrafter"/>
</dbReference>
<dbReference type="Pfam" id="PF00356">
    <property type="entry name" value="LacI"/>
    <property type="match status" value="1"/>
</dbReference>
<dbReference type="PATRIC" id="fig|28092.6.peg.3316"/>
<sequence length="350" mass="37713">MPTIRDVAALAGVSYTTVSHVVNDTRPVRADKRERVLAAVAELHFVPSAVARSLKAQATRTIGMLVPSNTNPYFAEIAQGVENLARRHGYCVFLCNSDNDVEVQREWLRVLHEKRVDGLIIASVGDEAAAAEALRHVTVPVVVIDRPIAGIRADRVQVDHRAGAAIATRHLIDIGHRRIACIAGPDSTTVSAHRVDGFRLAMTEHGLPLPDESIVVADFTSPGGYNAAVALFRNYAPTAIFASNDAMAIGVLRAAAERGIRIPEDCSIVGFDDIEMSRYVYPALSTVGQTIGRLGEVAAIGLLDRITGRVTGEVQHHMLVPRLLVRESTTAPRRATRARVAAKPAPSQKS</sequence>
<evidence type="ECO:0000256" key="1">
    <source>
        <dbReference type="ARBA" id="ARBA00022491"/>
    </source>
</evidence>
<dbReference type="SUPFAM" id="SSF53822">
    <property type="entry name" value="Periplasmic binding protein-like I"/>
    <property type="match status" value="1"/>
</dbReference>
<name>A0A0F5JZ49_9BURK</name>
<dbReference type="PROSITE" id="PS00356">
    <property type="entry name" value="HTH_LACI_1"/>
    <property type="match status" value="1"/>
</dbReference>
<reference evidence="7 8" key="1">
    <citation type="submission" date="2015-03" db="EMBL/GenBank/DDBJ databases">
        <title>Draft Genome Sequence of Burkholderia andropogonis type strain ICMP2807, isolated from Sorghum bicolor.</title>
        <authorList>
            <person name="Lopes-Santos L."/>
            <person name="Castro D.B."/>
            <person name="Ottoboni L.M."/>
            <person name="Park D."/>
            <person name="Weirc B.S."/>
            <person name="Destefano S.A."/>
        </authorList>
    </citation>
    <scope>NUCLEOTIDE SEQUENCE [LARGE SCALE GENOMIC DNA]</scope>
    <source>
        <strain evidence="7 8">ICMP2807</strain>
    </source>
</reference>
<gene>
    <name evidence="7" type="ORF">WM40_14040</name>
</gene>
<dbReference type="SUPFAM" id="SSF47413">
    <property type="entry name" value="lambda repressor-like DNA-binding domains"/>
    <property type="match status" value="1"/>
</dbReference>
<keyword evidence="3" id="KW-0238">DNA-binding</keyword>
<dbReference type="InterPro" id="IPR000843">
    <property type="entry name" value="HTH_LacI"/>
</dbReference>
<organism evidence="7 8">
    <name type="scientific">Robbsia andropogonis</name>
    <dbReference type="NCBI Taxonomy" id="28092"/>
    <lineage>
        <taxon>Bacteria</taxon>
        <taxon>Pseudomonadati</taxon>
        <taxon>Pseudomonadota</taxon>
        <taxon>Betaproteobacteria</taxon>
        <taxon>Burkholderiales</taxon>
        <taxon>Burkholderiaceae</taxon>
        <taxon>Robbsia</taxon>
    </lineage>
</organism>
<dbReference type="EMBL" id="LAQU01000014">
    <property type="protein sequence ID" value="KKB62899.1"/>
    <property type="molecule type" value="Genomic_DNA"/>
</dbReference>
<comment type="caution">
    <text evidence="7">The sequence shown here is derived from an EMBL/GenBank/DDBJ whole genome shotgun (WGS) entry which is preliminary data.</text>
</comment>
<dbReference type="RefSeq" id="WP_046153155.1">
    <property type="nucleotide sequence ID" value="NZ_CADFGU010000010.1"/>
</dbReference>
<dbReference type="Gene3D" id="1.10.260.40">
    <property type="entry name" value="lambda repressor-like DNA-binding domains"/>
    <property type="match status" value="1"/>
</dbReference>
<evidence type="ECO:0000313" key="7">
    <source>
        <dbReference type="EMBL" id="KKB62899.1"/>
    </source>
</evidence>
<keyword evidence="2" id="KW-0805">Transcription regulation</keyword>
<evidence type="ECO:0000256" key="3">
    <source>
        <dbReference type="ARBA" id="ARBA00023125"/>
    </source>
</evidence>
<evidence type="ECO:0000256" key="5">
    <source>
        <dbReference type="SAM" id="MobiDB-lite"/>
    </source>
</evidence>
<dbReference type="STRING" id="28092.WM40_14040"/>
<dbReference type="CDD" id="cd01392">
    <property type="entry name" value="HTH_LacI"/>
    <property type="match status" value="1"/>
</dbReference>
<dbReference type="PANTHER" id="PTHR30146">
    <property type="entry name" value="LACI-RELATED TRANSCRIPTIONAL REPRESSOR"/>
    <property type="match status" value="1"/>
</dbReference>
<proteinExistence type="predicted"/>
<evidence type="ECO:0000256" key="4">
    <source>
        <dbReference type="ARBA" id="ARBA00023163"/>
    </source>
</evidence>
<feature type="region of interest" description="Disordered" evidence="5">
    <location>
        <begin position="330"/>
        <end position="350"/>
    </location>
</feature>
<dbReference type="GO" id="GO:0000976">
    <property type="term" value="F:transcription cis-regulatory region binding"/>
    <property type="evidence" value="ECO:0007669"/>
    <property type="project" value="TreeGrafter"/>
</dbReference>
<keyword evidence="8" id="KW-1185">Reference proteome</keyword>
<evidence type="ECO:0000259" key="6">
    <source>
        <dbReference type="PROSITE" id="PS50932"/>
    </source>
</evidence>
<protein>
    <submittedName>
        <fullName evidence="7">LacI family transcriptional regulator</fullName>
    </submittedName>
</protein>
<dbReference type="InterPro" id="IPR028082">
    <property type="entry name" value="Peripla_BP_I"/>
</dbReference>
<dbReference type="PRINTS" id="PR00036">
    <property type="entry name" value="HTHLACI"/>
</dbReference>
<dbReference type="SMART" id="SM00354">
    <property type="entry name" value="HTH_LACI"/>
    <property type="match status" value="1"/>
</dbReference>
<dbReference type="InterPro" id="IPR010982">
    <property type="entry name" value="Lambda_DNA-bd_dom_sf"/>
</dbReference>
<dbReference type="InterPro" id="IPR001761">
    <property type="entry name" value="Peripla_BP/Lac1_sug-bd_dom"/>
</dbReference>
<evidence type="ECO:0000256" key="2">
    <source>
        <dbReference type="ARBA" id="ARBA00023015"/>
    </source>
</evidence>
<dbReference type="PANTHER" id="PTHR30146:SF148">
    <property type="entry name" value="HTH-TYPE TRANSCRIPTIONAL REPRESSOR PURR-RELATED"/>
    <property type="match status" value="1"/>
</dbReference>
<keyword evidence="4" id="KW-0804">Transcription</keyword>
<accession>A0A0F5JZ49</accession>
<dbReference type="AlphaFoldDB" id="A0A0F5JZ49"/>
<dbReference type="OrthoDB" id="269117at2"/>
<dbReference type="Gene3D" id="3.40.50.2300">
    <property type="match status" value="2"/>
</dbReference>
<keyword evidence="1" id="KW-0678">Repressor</keyword>